<dbReference type="InterPro" id="IPR036128">
    <property type="entry name" value="Plus3-like_sf"/>
</dbReference>
<dbReference type="AlphaFoldDB" id="A0A835AJT6"/>
<dbReference type="OrthoDB" id="1870062at2759"/>
<evidence type="ECO:0000313" key="1">
    <source>
        <dbReference type="EMBL" id="KAF8664041.1"/>
    </source>
</evidence>
<dbReference type="PANTHER" id="PTHR46851:SF21">
    <property type="entry name" value="OS01G0884500 PROTEIN"/>
    <property type="match status" value="1"/>
</dbReference>
<reference evidence="1" key="1">
    <citation type="submission" date="2020-07" db="EMBL/GenBank/DDBJ databases">
        <title>Genome sequence and genetic diversity analysis of an under-domesticated orphan crop, white fonio (Digitaria exilis).</title>
        <authorList>
            <person name="Bennetzen J.L."/>
            <person name="Chen S."/>
            <person name="Ma X."/>
            <person name="Wang X."/>
            <person name="Yssel A.E.J."/>
            <person name="Chaluvadi S.R."/>
            <person name="Johnson M."/>
            <person name="Gangashetty P."/>
            <person name="Hamidou F."/>
            <person name="Sanogo M.D."/>
            <person name="Zwaenepoel A."/>
            <person name="Wallace J."/>
            <person name="Van De Peer Y."/>
            <person name="Van Deynze A."/>
        </authorList>
    </citation>
    <scope>NUCLEOTIDE SEQUENCE</scope>
    <source>
        <tissue evidence="1">Leaves</tissue>
    </source>
</reference>
<gene>
    <name evidence="1" type="ORF">HU200_054948</name>
</gene>
<dbReference type="EMBL" id="JACEFO010002354">
    <property type="protein sequence ID" value="KAF8664041.1"/>
    <property type="molecule type" value="Genomic_DNA"/>
</dbReference>
<protein>
    <submittedName>
        <fullName evidence="1">Uncharacterized protein</fullName>
    </submittedName>
</protein>
<accession>A0A835AJT6</accession>
<keyword evidence="2" id="KW-1185">Reference proteome</keyword>
<organism evidence="1 2">
    <name type="scientific">Digitaria exilis</name>
    <dbReference type="NCBI Taxonomy" id="1010633"/>
    <lineage>
        <taxon>Eukaryota</taxon>
        <taxon>Viridiplantae</taxon>
        <taxon>Streptophyta</taxon>
        <taxon>Embryophyta</taxon>
        <taxon>Tracheophyta</taxon>
        <taxon>Spermatophyta</taxon>
        <taxon>Magnoliopsida</taxon>
        <taxon>Liliopsida</taxon>
        <taxon>Poales</taxon>
        <taxon>Poaceae</taxon>
        <taxon>PACMAD clade</taxon>
        <taxon>Panicoideae</taxon>
        <taxon>Panicodae</taxon>
        <taxon>Paniceae</taxon>
        <taxon>Anthephorinae</taxon>
        <taxon>Digitaria</taxon>
    </lineage>
</organism>
<dbReference type="PANTHER" id="PTHR46851">
    <property type="entry name" value="OS01G0884500 PROTEIN"/>
    <property type="match status" value="1"/>
</dbReference>
<proteinExistence type="predicted"/>
<comment type="caution">
    <text evidence="1">The sequence shown here is derived from an EMBL/GenBank/DDBJ whole genome shotgun (WGS) entry which is preliminary data.</text>
</comment>
<evidence type="ECO:0000313" key="2">
    <source>
        <dbReference type="Proteomes" id="UP000636709"/>
    </source>
</evidence>
<dbReference type="GO" id="GO:0003677">
    <property type="term" value="F:DNA binding"/>
    <property type="evidence" value="ECO:0007669"/>
    <property type="project" value="InterPro"/>
</dbReference>
<dbReference type="Proteomes" id="UP000636709">
    <property type="component" value="Unassembled WGS sequence"/>
</dbReference>
<dbReference type="Gene3D" id="3.90.70.200">
    <property type="entry name" value="Plus-3 domain"/>
    <property type="match status" value="1"/>
</dbReference>
<name>A0A835AJT6_9POAL</name>
<sequence length="88" mass="9540">MVAQPVHSYVKSTKAFVLGRVTGIKRASEEYKAKGTCTSTNILLCVTGLWADVKISMLSDNDIEEDECSVLNSSVKEGLLERATICVS</sequence>
<dbReference type="InterPro" id="IPR045894">
    <property type="entry name" value="At5g08430-like"/>
</dbReference>
<dbReference type="SUPFAM" id="SSF159042">
    <property type="entry name" value="Plus3-like"/>
    <property type="match status" value="1"/>
</dbReference>